<evidence type="ECO:0000256" key="1">
    <source>
        <dbReference type="ARBA" id="ARBA00004127"/>
    </source>
</evidence>
<keyword evidence="7 11" id="KW-1133">Transmembrane helix</keyword>
<dbReference type="OrthoDB" id="40134at2759"/>
<evidence type="ECO:0000259" key="12">
    <source>
        <dbReference type="Pfam" id="PF01490"/>
    </source>
</evidence>
<name>A0A835JXT5_9ROSI</name>
<feature type="transmembrane region" description="Helical" evidence="11">
    <location>
        <begin position="310"/>
        <end position="334"/>
    </location>
</feature>
<keyword evidence="4 11" id="KW-0812">Transmembrane</keyword>
<feature type="transmembrane region" description="Helical" evidence="11">
    <location>
        <begin position="686"/>
        <end position="705"/>
    </location>
</feature>
<comment type="function">
    <text evidence="10">Carrier protein involved in proton-driven auxin influx. Mediates the formation of auxin gradient from developing leaves (site of auxin biosynthesis) to tips by contributing to the loading of auxin in vascular tissues and facilitating acropetal (base to tip) auxin transport within inner tissues of the root apex, and basipetal (tip to base) auxin transport within outer tissues of the root apex. May be involved in lateral roots and nodules formation.</text>
</comment>
<feature type="transmembrane region" description="Helical" evidence="11">
    <location>
        <begin position="524"/>
        <end position="549"/>
    </location>
</feature>
<evidence type="ECO:0000256" key="6">
    <source>
        <dbReference type="ARBA" id="ARBA00022970"/>
    </source>
</evidence>
<feature type="transmembrane region" description="Helical" evidence="11">
    <location>
        <begin position="159"/>
        <end position="178"/>
    </location>
</feature>
<keyword evidence="8 11" id="KW-0472">Membrane</keyword>
<evidence type="ECO:0000256" key="7">
    <source>
        <dbReference type="ARBA" id="ARBA00022989"/>
    </source>
</evidence>
<feature type="domain" description="Amino acid transporter transmembrane" evidence="12">
    <location>
        <begin position="37"/>
        <end position="444"/>
    </location>
</feature>
<evidence type="ECO:0000256" key="4">
    <source>
        <dbReference type="ARBA" id="ARBA00022692"/>
    </source>
</evidence>
<keyword evidence="9" id="KW-0927">Auxin signaling pathway</keyword>
<dbReference type="EMBL" id="JADGMS010000008">
    <property type="protein sequence ID" value="KAF9676591.1"/>
    <property type="molecule type" value="Genomic_DNA"/>
</dbReference>
<evidence type="ECO:0000256" key="9">
    <source>
        <dbReference type="ARBA" id="ARBA00023294"/>
    </source>
</evidence>
<dbReference type="Pfam" id="PF01490">
    <property type="entry name" value="Aa_trans"/>
    <property type="match status" value="2"/>
</dbReference>
<keyword evidence="5" id="KW-0769">Symport</keyword>
<evidence type="ECO:0000256" key="2">
    <source>
        <dbReference type="ARBA" id="ARBA00005590"/>
    </source>
</evidence>
<feature type="transmembrane region" description="Helical" evidence="11">
    <location>
        <begin position="269"/>
        <end position="290"/>
    </location>
</feature>
<evidence type="ECO:0000256" key="10">
    <source>
        <dbReference type="ARBA" id="ARBA00045588"/>
    </source>
</evidence>
<feature type="transmembrane region" description="Helical" evidence="11">
    <location>
        <begin position="190"/>
        <end position="210"/>
    </location>
</feature>
<comment type="subcellular location">
    <subcellularLocation>
        <location evidence="1">Endomembrane system</location>
        <topology evidence="1">Multi-pass membrane protein</topology>
    </subcellularLocation>
</comment>
<feature type="transmembrane region" description="Helical" evidence="11">
    <location>
        <begin position="726"/>
        <end position="746"/>
    </location>
</feature>
<evidence type="ECO:0000256" key="11">
    <source>
        <dbReference type="SAM" id="Phobius"/>
    </source>
</evidence>
<reference evidence="13 14" key="1">
    <citation type="submission" date="2020-10" db="EMBL/GenBank/DDBJ databases">
        <title>Plant Genome Project.</title>
        <authorList>
            <person name="Zhang R.-G."/>
        </authorList>
    </citation>
    <scope>NUCLEOTIDE SEQUENCE [LARGE SCALE GENOMIC DNA]</scope>
    <source>
        <strain evidence="13">FAFU-HL-1</strain>
        <tissue evidence="13">Leaf</tissue>
    </source>
</reference>
<feature type="transmembrane region" description="Helical" evidence="11">
    <location>
        <begin position="613"/>
        <end position="632"/>
    </location>
</feature>
<organism evidence="13 14">
    <name type="scientific">Salix dunnii</name>
    <dbReference type="NCBI Taxonomy" id="1413687"/>
    <lineage>
        <taxon>Eukaryota</taxon>
        <taxon>Viridiplantae</taxon>
        <taxon>Streptophyta</taxon>
        <taxon>Embryophyta</taxon>
        <taxon>Tracheophyta</taxon>
        <taxon>Spermatophyta</taxon>
        <taxon>Magnoliopsida</taxon>
        <taxon>eudicotyledons</taxon>
        <taxon>Gunneridae</taxon>
        <taxon>Pentapetalae</taxon>
        <taxon>rosids</taxon>
        <taxon>fabids</taxon>
        <taxon>Malpighiales</taxon>
        <taxon>Salicaceae</taxon>
        <taxon>Saliceae</taxon>
        <taxon>Salix</taxon>
    </lineage>
</organism>
<dbReference type="InterPro" id="IPR013057">
    <property type="entry name" value="AA_transpt_TM"/>
</dbReference>
<evidence type="ECO:0000256" key="3">
    <source>
        <dbReference type="ARBA" id="ARBA00022448"/>
    </source>
</evidence>
<feature type="transmembrane region" description="Helical" evidence="11">
    <location>
        <begin position="844"/>
        <end position="864"/>
    </location>
</feature>
<dbReference type="GO" id="GO:0009734">
    <property type="term" value="P:auxin-activated signaling pathway"/>
    <property type="evidence" value="ECO:0007669"/>
    <property type="project" value="UniProtKB-KW"/>
</dbReference>
<feature type="transmembrane region" description="Helical" evidence="11">
    <location>
        <begin position="388"/>
        <end position="408"/>
    </location>
</feature>
<feature type="domain" description="Amino acid transporter transmembrane" evidence="12">
    <location>
        <begin position="493"/>
        <end position="895"/>
    </location>
</feature>
<dbReference type="GO" id="GO:0015293">
    <property type="term" value="F:symporter activity"/>
    <property type="evidence" value="ECO:0007669"/>
    <property type="project" value="UniProtKB-KW"/>
</dbReference>
<keyword evidence="3" id="KW-0813">Transport</keyword>
<feature type="transmembrane region" description="Helical" evidence="11">
    <location>
        <begin position="130"/>
        <end position="153"/>
    </location>
</feature>
<gene>
    <name evidence="13" type="ORF">SADUNF_Sadunf08G0018500</name>
</gene>
<evidence type="ECO:0000313" key="13">
    <source>
        <dbReference type="EMBL" id="KAF9676591.1"/>
    </source>
</evidence>
<dbReference type="GO" id="GO:0012505">
    <property type="term" value="C:endomembrane system"/>
    <property type="evidence" value="ECO:0007669"/>
    <property type="project" value="UniProtKB-SubCell"/>
</dbReference>
<dbReference type="AlphaFoldDB" id="A0A835JXT5"/>
<comment type="caution">
    <text evidence="13">The sequence shown here is derived from an EMBL/GenBank/DDBJ whole genome shotgun (WGS) entry which is preliminary data.</text>
</comment>
<dbReference type="PANTHER" id="PTHR48017">
    <property type="entry name" value="OS05G0424000 PROTEIN-RELATED"/>
    <property type="match status" value="1"/>
</dbReference>
<evidence type="ECO:0000313" key="14">
    <source>
        <dbReference type="Proteomes" id="UP000657918"/>
    </source>
</evidence>
<feature type="transmembrane region" description="Helical" evidence="11">
    <location>
        <begin position="876"/>
        <end position="897"/>
    </location>
</feature>
<protein>
    <recommendedName>
        <fullName evidence="12">Amino acid transporter transmembrane domain-containing protein</fullName>
    </recommendedName>
</protein>
<proteinExistence type="inferred from homology"/>
<comment type="similarity">
    <text evidence="2">Belongs to the amino acid/polyamine transporter 2 family. Amino acid/auxin permease (AAAP) (TC 2.A.18.1) subfamily.</text>
</comment>
<dbReference type="Proteomes" id="UP000657918">
    <property type="component" value="Chromosome 8"/>
</dbReference>
<feature type="transmembrane region" description="Helical" evidence="11">
    <location>
        <begin position="818"/>
        <end position="838"/>
    </location>
</feature>
<feature type="transmembrane region" description="Helical" evidence="11">
    <location>
        <begin position="644"/>
        <end position="666"/>
    </location>
</feature>
<feature type="transmembrane region" description="Helical" evidence="11">
    <location>
        <begin position="230"/>
        <end position="249"/>
    </location>
</feature>
<feature type="transmembrane region" description="Helical" evidence="11">
    <location>
        <begin position="68"/>
        <end position="93"/>
    </location>
</feature>
<accession>A0A835JXT5</accession>
<evidence type="ECO:0000256" key="8">
    <source>
        <dbReference type="ARBA" id="ARBA00023136"/>
    </source>
</evidence>
<feature type="transmembrane region" description="Helical" evidence="11">
    <location>
        <begin position="569"/>
        <end position="593"/>
    </location>
</feature>
<dbReference type="GO" id="GO:0006865">
    <property type="term" value="P:amino acid transport"/>
    <property type="evidence" value="ECO:0007669"/>
    <property type="project" value="UniProtKB-KW"/>
</dbReference>
<evidence type="ECO:0000256" key="5">
    <source>
        <dbReference type="ARBA" id="ARBA00022847"/>
    </source>
</evidence>
<sequence>MGTLLPTSVEVSERDYEEVTSPSEILDAGALFVLKSRGSWLHCGYHLTTSIVAPALLSLPYALSLMGWFPGVLCLILAALVTFYSYNLLSLVLEQHAQLGRRQLRFRVMAEDILGPAWGRYFVGPIQFGVCYGAVIACTLLGGQSLKFIYLLSIPKGSMQLYGFVSIFGILMLVLAQIPSFHSLRHINLVSLVLALAYSACTTAGSVHIGNSKNAPPKDYSINGIMQDRVLGAFNAISIIATTYGNGIIPEIQATLAPPVEGKMFKGLLVCYAVIIMTFFSVAISGYWAFGNQTKGVILMNFVVDEKPLLPTWVLLMTNVFTLLQVAAVSVVYLQPTNDVFERKFSDANSDQFSIRNVVPRLVFRSLSVIVATAVAAMFPFFGDINAVIGAFGFIPLDFILPVIFYNVTFKPSKKGLMFWGNTSIAIICSAGVLGAISSIRQIILDANTYSLFANMATVAPNSMSISKIDKEKGVTDSSKELDAGALFVLQSRGSWIHCGFHLTTSIVGPVIFILPFAMASLGWVPGVLIITLAACVTFYAYNLLSVVLEHHEQLGKRQIRFRDMARDILGPGWGNFFVGPIQFSICYGAVIACTLLGGQTLKFIYLLHNSNGTMHLYQFIIIFGAATLFLAQMPSFHSLRHINFFSLILCLAYSACVAAGSIHIGKSKNAPSKDYSINGSQQNQFFSAINAISIISTTYASGIIPEIQATIAPPVKGKMFKGLCICYAVIVSTYFSVGISGYWSFGNQAQPTILANFMGGGQPLLPTWFLLLTNLFTLMQVTAISLIYLQPTNEVFEKWFADPKMDQFSTRNVIPRLIFRSLSVIIATFLAGMLPFFGDIMALFGAFGCIPLDFILPMVLYNVTFKPSKKGLRFWGNTLIAVASTLLAAVGAVASVRQIVLDARTYSLFADV</sequence>
<keyword evidence="6" id="KW-0029">Amino-acid transport</keyword>
<keyword evidence="14" id="KW-1185">Reference proteome</keyword>
<feature type="transmembrane region" description="Helical" evidence="11">
    <location>
        <begin position="766"/>
        <end position="790"/>
    </location>
</feature>
<feature type="transmembrane region" description="Helical" evidence="11">
    <location>
        <begin position="362"/>
        <end position="382"/>
    </location>
</feature>